<evidence type="ECO:0000313" key="3">
    <source>
        <dbReference type="Proteomes" id="UP000014254"/>
    </source>
</evidence>
<evidence type="ECO:0000313" key="2">
    <source>
        <dbReference type="EMBL" id="EPB86995.1"/>
    </source>
</evidence>
<dbReference type="EMBL" id="KE123977">
    <property type="protein sequence ID" value="EPB86995.1"/>
    <property type="molecule type" value="Genomic_DNA"/>
</dbReference>
<protein>
    <submittedName>
        <fullName evidence="2">Uncharacterized protein</fullName>
    </submittedName>
</protein>
<dbReference type="AlphaFoldDB" id="S2K466"/>
<sequence>MESLSKTFNYTKDAAETERLQQTINELKSRLEELEIEKLEWNAEIEALKSKSNSLQEQVALSTSSEK</sequence>
<dbReference type="Proteomes" id="UP000014254">
    <property type="component" value="Unassembled WGS sequence"/>
</dbReference>
<dbReference type="STRING" id="1220926.S2K466"/>
<accession>S2K466</accession>
<proteinExistence type="predicted"/>
<keyword evidence="3" id="KW-1185">Reference proteome</keyword>
<organism evidence="2 3">
    <name type="scientific">Mucor circinelloides f. circinelloides (strain 1006PhL)</name>
    <name type="common">Mucormycosis agent</name>
    <name type="synonym">Calyptromyces circinelloides</name>
    <dbReference type="NCBI Taxonomy" id="1220926"/>
    <lineage>
        <taxon>Eukaryota</taxon>
        <taxon>Fungi</taxon>
        <taxon>Fungi incertae sedis</taxon>
        <taxon>Mucoromycota</taxon>
        <taxon>Mucoromycotina</taxon>
        <taxon>Mucoromycetes</taxon>
        <taxon>Mucorales</taxon>
        <taxon>Mucorineae</taxon>
        <taxon>Mucoraceae</taxon>
        <taxon>Mucor</taxon>
    </lineage>
</organism>
<gene>
    <name evidence="2" type="ORF">HMPREF1544_06213</name>
</gene>
<dbReference type="VEuPathDB" id="FungiDB:HMPREF1544_06213"/>
<reference evidence="3" key="1">
    <citation type="submission" date="2013-05" db="EMBL/GenBank/DDBJ databases">
        <title>The Genome sequence of Mucor circinelloides f. circinelloides 1006PhL.</title>
        <authorList>
            <consortium name="The Broad Institute Genomics Platform"/>
            <person name="Cuomo C."/>
            <person name="Earl A."/>
            <person name="Findley K."/>
            <person name="Lee S.C."/>
            <person name="Walker B."/>
            <person name="Young S."/>
            <person name="Zeng Q."/>
            <person name="Gargeya S."/>
            <person name="Fitzgerald M."/>
            <person name="Haas B."/>
            <person name="Abouelleil A."/>
            <person name="Allen A.W."/>
            <person name="Alvarado L."/>
            <person name="Arachchi H.M."/>
            <person name="Berlin A.M."/>
            <person name="Chapman S.B."/>
            <person name="Gainer-Dewar J."/>
            <person name="Goldberg J."/>
            <person name="Griggs A."/>
            <person name="Gujja S."/>
            <person name="Hansen M."/>
            <person name="Howarth C."/>
            <person name="Imamovic A."/>
            <person name="Ireland A."/>
            <person name="Larimer J."/>
            <person name="McCowan C."/>
            <person name="Murphy C."/>
            <person name="Pearson M."/>
            <person name="Poon T.W."/>
            <person name="Priest M."/>
            <person name="Roberts A."/>
            <person name="Saif S."/>
            <person name="Shea T."/>
            <person name="Sisk P."/>
            <person name="Sykes S."/>
            <person name="Wortman J."/>
            <person name="Nusbaum C."/>
            <person name="Birren B."/>
        </authorList>
    </citation>
    <scope>NUCLEOTIDE SEQUENCE [LARGE SCALE GENOMIC DNA]</scope>
    <source>
        <strain evidence="3">1006PhL</strain>
    </source>
</reference>
<name>S2K466_MUCC1</name>
<dbReference type="InParanoid" id="S2K466"/>
<evidence type="ECO:0000256" key="1">
    <source>
        <dbReference type="SAM" id="Coils"/>
    </source>
</evidence>
<feature type="coiled-coil region" evidence="1">
    <location>
        <begin position="17"/>
        <end position="58"/>
    </location>
</feature>
<dbReference type="Gene3D" id="1.20.5.1700">
    <property type="match status" value="1"/>
</dbReference>
<keyword evidence="1" id="KW-0175">Coiled coil</keyword>